<evidence type="ECO:0000259" key="5">
    <source>
        <dbReference type="PROSITE" id="PS50931"/>
    </source>
</evidence>
<dbReference type="InterPro" id="IPR036390">
    <property type="entry name" value="WH_DNA-bd_sf"/>
</dbReference>
<proteinExistence type="inferred from homology"/>
<dbReference type="InterPro" id="IPR050389">
    <property type="entry name" value="LysR-type_TF"/>
</dbReference>
<dbReference type="SUPFAM" id="SSF46785">
    <property type="entry name" value="Winged helix' DNA-binding domain"/>
    <property type="match status" value="1"/>
</dbReference>
<dbReference type="SUPFAM" id="SSF53850">
    <property type="entry name" value="Periplasmic binding protein-like II"/>
    <property type="match status" value="1"/>
</dbReference>
<dbReference type="EMBL" id="CP009451">
    <property type="protein sequence ID" value="AIR03282.1"/>
    <property type="molecule type" value="Genomic_DNA"/>
</dbReference>
<evidence type="ECO:0000256" key="1">
    <source>
        <dbReference type="ARBA" id="ARBA00009437"/>
    </source>
</evidence>
<dbReference type="CDD" id="cd08417">
    <property type="entry name" value="PBP2_Nitroaromatics_like"/>
    <property type="match status" value="1"/>
</dbReference>
<dbReference type="GO" id="GO:0003677">
    <property type="term" value="F:DNA binding"/>
    <property type="evidence" value="ECO:0007669"/>
    <property type="project" value="UniProtKB-KW"/>
</dbReference>
<dbReference type="InterPro" id="IPR000847">
    <property type="entry name" value="LysR_HTH_N"/>
</dbReference>
<dbReference type="InterPro" id="IPR036388">
    <property type="entry name" value="WH-like_DNA-bd_sf"/>
</dbReference>
<keyword evidence="2" id="KW-0805">Transcription regulation</keyword>
<dbReference type="GO" id="GO:0003700">
    <property type="term" value="F:DNA-binding transcription factor activity"/>
    <property type="evidence" value="ECO:0007669"/>
    <property type="project" value="InterPro"/>
</dbReference>
<accession>A0A089PSG1</accession>
<dbReference type="PANTHER" id="PTHR30118:SF15">
    <property type="entry name" value="TRANSCRIPTIONAL REGULATORY PROTEIN"/>
    <property type="match status" value="1"/>
</dbReference>
<evidence type="ECO:0000313" key="7">
    <source>
        <dbReference type="Proteomes" id="UP000029481"/>
    </source>
</evidence>
<comment type="similarity">
    <text evidence="1">Belongs to the LysR transcriptional regulatory family.</text>
</comment>
<dbReference type="KEGG" id="cnt:JT31_01145"/>
<dbReference type="Pfam" id="PF03466">
    <property type="entry name" value="LysR_substrate"/>
    <property type="match status" value="1"/>
</dbReference>
<gene>
    <name evidence="6" type="ORF">JT31_01145</name>
</gene>
<organism evidence="6 7">
    <name type="scientific">Cedecea neteri</name>
    <dbReference type="NCBI Taxonomy" id="158822"/>
    <lineage>
        <taxon>Bacteria</taxon>
        <taxon>Pseudomonadati</taxon>
        <taxon>Pseudomonadota</taxon>
        <taxon>Gammaproteobacteria</taxon>
        <taxon>Enterobacterales</taxon>
        <taxon>Enterobacteriaceae</taxon>
        <taxon>Cedecea</taxon>
    </lineage>
</organism>
<dbReference type="InterPro" id="IPR005119">
    <property type="entry name" value="LysR_subst-bd"/>
</dbReference>
<protein>
    <submittedName>
        <fullName evidence="6">LysR family transcriptional regulator</fullName>
    </submittedName>
</protein>
<evidence type="ECO:0000256" key="3">
    <source>
        <dbReference type="ARBA" id="ARBA00023125"/>
    </source>
</evidence>
<dbReference type="PANTHER" id="PTHR30118">
    <property type="entry name" value="HTH-TYPE TRANSCRIPTIONAL REGULATOR LEUO-RELATED"/>
    <property type="match status" value="1"/>
</dbReference>
<dbReference type="Gene3D" id="3.40.190.10">
    <property type="entry name" value="Periplasmic binding protein-like II"/>
    <property type="match status" value="2"/>
</dbReference>
<name>A0A089PSG1_9ENTR</name>
<evidence type="ECO:0000313" key="6">
    <source>
        <dbReference type="EMBL" id="AIR03282.1"/>
    </source>
</evidence>
<dbReference type="AlphaFoldDB" id="A0A089PSG1"/>
<dbReference type="PROSITE" id="PS50931">
    <property type="entry name" value="HTH_LYSR"/>
    <property type="match status" value="1"/>
</dbReference>
<dbReference type="Gene3D" id="1.10.10.10">
    <property type="entry name" value="Winged helix-like DNA-binding domain superfamily/Winged helix DNA-binding domain"/>
    <property type="match status" value="1"/>
</dbReference>
<keyword evidence="3" id="KW-0238">DNA-binding</keyword>
<keyword evidence="7" id="KW-1185">Reference proteome</keyword>
<feature type="domain" description="HTH lysR-type" evidence="5">
    <location>
        <begin position="6"/>
        <end position="63"/>
    </location>
</feature>
<evidence type="ECO:0000256" key="4">
    <source>
        <dbReference type="ARBA" id="ARBA00023163"/>
    </source>
</evidence>
<dbReference type="OrthoDB" id="8557381at2"/>
<sequence>MNLRTLDLNLLVVLDALLDEAHVTRAADRLCLSQSATSAALARCRDLFHDELLERGRGTMRLTPLAQSLRAPLKSVLGGITELIDPPAIPLHQISQKLRITMADYPALFVLVPLMQKLQLSAPGIDPVVQAWSGAEQAETALLNGTTDIAISVFPQPAADIHSELLMNEHYVVAMRKGHPAAEEFDLHRWLAFPHIITSGKGESVTPVDAELARHGLSRRVGLVLPNFQMVPQLLAASDLLALLPSRVMPFTQGLVAFPSPIKLAGFSLHLAWHKRRSQDIALQHVAAILMALLK</sequence>
<dbReference type="Proteomes" id="UP000029481">
    <property type="component" value="Chromosome"/>
</dbReference>
<dbReference type="InterPro" id="IPR037402">
    <property type="entry name" value="YidZ_PBP2"/>
</dbReference>
<evidence type="ECO:0000256" key="2">
    <source>
        <dbReference type="ARBA" id="ARBA00023015"/>
    </source>
</evidence>
<reference evidence="6 7" key="1">
    <citation type="submission" date="2014-09" db="EMBL/GenBank/DDBJ databases">
        <title>Cedecea neteri SSMD04 Genome Sequencing.</title>
        <authorList>
            <person name="Tan J.-Y."/>
        </authorList>
    </citation>
    <scope>NUCLEOTIDE SEQUENCE [LARGE SCALE GENOMIC DNA]</scope>
    <source>
        <strain evidence="6 7">SSMD04</strain>
    </source>
</reference>
<keyword evidence="4" id="KW-0804">Transcription</keyword>
<dbReference type="Pfam" id="PF00126">
    <property type="entry name" value="HTH_1"/>
    <property type="match status" value="1"/>
</dbReference>